<evidence type="ECO:0000313" key="1">
    <source>
        <dbReference type="Ensembl" id="ENSNBRP00000015922.1"/>
    </source>
</evidence>
<protein>
    <submittedName>
        <fullName evidence="1">Uncharacterized protein</fullName>
    </submittedName>
</protein>
<reference evidence="1" key="1">
    <citation type="submission" date="2025-08" db="UniProtKB">
        <authorList>
            <consortium name="Ensembl"/>
        </authorList>
    </citation>
    <scope>IDENTIFICATION</scope>
</reference>
<evidence type="ECO:0000313" key="2">
    <source>
        <dbReference type="Proteomes" id="UP000261580"/>
    </source>
</evidence>
<sequence>QAECFTTAFNSLLVFGDVLGSHISQKQYLHYTRCLEIKSSLGNARSSFVATVKQPRLQERHGNIICLHMKSLLLHRLTRTHSLTV</sequence>
<dbReference type="AlphaFoldDB" id="A0A3Q4HGC0"/>
<organism evidence="1 2">
    <name type="scientific">Neolamprologus brichardi</name>
    <name type="common">Fairy cichlid</name>
    <name type="synonym">Lamprologus brichardi</name>
    <dbReference type="NCBI Taxonomy" id="32507"/>
    <lineage>
        <taxon>Eukaryota</taxon>
        <taxon>Metazoa</taxon>
        <taxon>Chordata</taxon>
        <taxon>Craniata</taxon>
        <taxon>Vertebrata</taxon>
        <taxon>Euteleostomi</taxon>
        <taxon>Actinopterygii</taxon>
        <taxon>Neopterygii</taxon>
        <taxon>Teleostei</taxon>
        <taxon>Neoteleostei</taxon>
        <taxon>Acanthomorphata</taxon>
        <taxon>Ovalentaria</taxon>
        <taxon>Cichlomorphae</taxon>
        <taxon>Cichliformes</taxon>
        <taxon>Cichlidae</taxon>
        <taxon>African cichlids</taxon>
        <taxon>Pseudocrenilabrinae</taxon>
        <taxon>Lamprologini</taxon>
        <taxon>Neolamprologus</taxon>
    </lineage>
</organism>
<reference evidence="1" key="2">
    <citation type="submission" date="2025-09" db="UniProtKB">
        <authorList>
            <consortium name="Ensembl"/>
        </authorList>
    </citation>
    <scope>IDENTIFICATION</scope>
</reference>
<proteinExistence type="predicted"/>
<dbReference type="Proteomes" id="UP000261580">
    <property type="component" value="Unassembled WGS sequence"/>
</dbReference>
<name>A0A3Q4HGC0_NEOBR</name>
<dbReference type="Ensembl" id="ENSNBRT00000016353.1">
    <property type="protein sequence ID" value="ENSNBRP00000015922.1"/>
    <property type="gene ID" value="ENSNBRG00000012320.1"/>
</dbReference>
<keyword evidence="2" id="KW-1185">Reference proteome</keyword>
<accession>A0A3Q4HGC0</accession>